<feature type="region of interest" description="Disordered" evidence="2">
    <location>
        <begin position="325"/>
        <end position="388"/>
    </location>
</feature>
<feature type="compositionally biased region" description="Basic and acidic residues" evidence="2">
    <location>
        <begin position="369"/>
        <end position="388"/>
    </location>
</feature>
<feature type="compositionally biased region" description="Basic and acidic residues" evidence="2">
    <location>
        <begin position="335"/>
        <end position="348"/>
    </location>
</feature>
<evidence type="ECO:0000313" key="4">
    <source>
        <dbReference type="EMBL" id="MED6196611.1"/>
    </source>
</evidence>
<dbReference type="InterPro" id="IPR000504">
    <property type="entry name" value="RRM_dom"/>
</dbReference>
<dbReference type="InterPro" id="IPR012677">
    <property type="entry name" value="Nucleotide-bd_a/b_plait_sf"/>
</dbReference>
<gene>
    <name evidence="4" type="ORF">PIB30_049131</name>
</gene>
<dbReference type="EMBL" id="JASCZI010211776">
    <property type="protein sequence ID" value="MED6196611.1"/>
    <property type="molecule type" value="Genomic_DNA"/>
</dbReference>
<evidence type="ECO:0000313" key="5">
    <source>
        <dbReference type="Proteomes" id="UP001341840"/>
    </source>
</evidence>
<dbReference type="Proteomes" id="UP001341840">
    <property type="component" value="Unassembled WGS sequence"/>
</dbReference>
<comment type="caution">
    <text evidence="4">The sequence shown here is derived from an EMBL/GenBank/DDBJ whole genome shotgun (WGS) entry which is preliminary data.</text>
</comment>
<sequence length="388" mass="45119">MGEGESENQRDGEGQGSRWVEIGGRKRIPVPGVRPQRNQRANSVEIRKSRAIENFRRLEKNTFMVFVDNLHEEITVQWLWETFSLQGQVVDAYLSRKQRRNTRCMFAFVRFAYKNHAERAIRELNGREEKGKRLMVKESQFKRDVAVEGNGYQNKTNRSREQLGGAKNIENREVMKFREEQKSYKSVLLNQKEYEGKDKTQEWTTILGLDILDWHTLMDVKLMGSFKMLLIFDEVNNMMEALNSSFLLNYFGEIRKWSEYELNRSRETWIEVFGLPLHAWCEENIHKIASVWGTVIKVEDMSMKKSNLNSVRALVDTGTVLPINNRVTMEEDGDRDDKEHTVEDRRVAQTEGQKTLAGTEGNNVARRGSVQEKINEGSVGLKEDQSTL</sequence>
<accession>A0ABU6XFL3</accession>
<name>A0ABU6XFL3_9FABA</name>
<proteinExistence type="predicted"/>
<evidence type="ECO:0000259" key="3">
    <source>
        <dbReference type="PROSITE" id="PS50102"/>
    </source>
</evidence>
<evidence type="ECO:0000256" key="2">
    <source>
        <dbReference type="SAM" id="MobiDB-lite"/>
    </source>
</evidence>
<evidence type="ECO:0000256" key="1">
    <source>
        <dbReference type="PROSITE-ProRule" id="PRU00176"/>
    </source>
</evidence>
<dbReference type="SMART" id="SM00360">
    <property type="entry name" value="RRM"/>
    <property type="match status" value="1"/>
</dbReference>
<dbReference type="CDD" id="cd00590">
    <property type="entry name" value="RRM_SF"/>
    <property type="match status" value="1"/>
</dbReference>
<dbReference type="Pfam" id="PF00076">
    <property type="entry name" value="RRM_1"/>
    <property type="match status" value="1"/>
</dbReference>
<dbReference type="Gene3D" id="3.30.70.330">
    <property type="match status" value="1"/>
</dbReference>
<dbReference type="PANTHER" id="PTHR34427">
    <property type="entry name" value="DUF4283 DOMAIN PROTEIN"/>
    <property type="match status" value="1"/>
</dbReference>
<keyword evidence="5" id="KW-1185">Reference proteome</keyword>
<organism evidence="4 5">
    <name type="scientific">Stylosanthes scabra</name>
    <dbReference type="NCBI Taxonomy" id="79078"/>
    <lineage>
        <taxon>Eukaryota</taxon>
        <taxon>Viridiplantae</taxon>
        <taxon>Streptophyta</taxon>
        <taxon>Embryophyta</taxon>
        <taxon>Tracheophyta</taxon>
        <taxon>Spermatophyta</taxon>
        <taxon>Magnoliopsida</taxon>
        <taxon>eudicotyledons</taxon>
        <taxon>Gunneridae</taxon>
        <taxon>Pentapetalae</taxon>
        <taxon>rosids</taxon>
        <taxon>fabids</taxon>
        <taxon>Fabales</taxon>
        <taxon>Fabaceae</taxon>
        <taxon>Papilionoideae</taxon>
        <taxon>50 kb inversion clade</taxon>
        <taxon>dalbergioids sensu lato</taxon>
        <taxon>Dalbergieae</taxon>
        <taxon>Pterocarpus clade</taxon>
        <taxon>Stylosanthes</taxon>
    </lineage>
</organism>
<dbReference type="PANTHER" id="PTHR34427:SF5">
    <property type="entry name" value="DUF4283 DOMAIN-CONTAINING PROTEIN"/>
    <property type="match status" value="1"/>
</dbReference>
<dbReference type="InterPro" id="IPR035979">
    <property type="entry name" value="RBD_domain_sf"/>
</dbReference>
<dbReference type="SUPFAM" id="SSF54928">
    <property type="entry name" value="RNA-binding domain, RBD"/>
    <property type="match status" value="1"/>
</dbReference>
<feature type="domain" description="RRM" evidence="3">
    <location>
        <begin position="63"/>
        <end position="141"/>
    </location>
</feature>
<keyword evidence="1" id="KW-0694">RNA-binding</keyword>
<reference evidence="4 5" key="1">
    <citation type="journal article" date="2023" name="Plants (Basel)">
        <title>Bridging the Gap: Combining Genomics and Transcriptomics Approaches to Understand Stylosanthes scabra, an Orphan Legume from the Brazilian Caatinga.</title>
        <authorList>
            <person name="Ferreira-Neto J.R.C."/>
            <person name="da Silva M.D."/>
            <person name="Binneck E."/>
            <person name="de Melo N.F."/>
            <person name="da Silva R.H."/>
            <person name="de Melo A.L.T.M."/>
            <person name="Pandolfi V."/>
            <person name="Bustamante F.O."/>
            <person name="Brasileiro-Vidal A.C."/>
            <person name="Benko-Iseppon A.M."/>
        </authorList>
    </citation>
    <scope>NUCLEOTIDE SEQUENCE [LARGE SCALE GENOMIC DNA]</scope>
    <source>
        <tissue evidence="4">Leaves</tissue>
    </source>
</reference>
<protein>
    <recommendedName>
        <fullName evidence="3">RRM domain-containing protein</fullName>
    </recommendedName>
</protein>
<feature type="region of interest" description="Disordered" evidence="2">
    <location>
        <begin position="1"/>
        <end position="24"/>
    </location>
</feature>
<dbReference type="PROSITE" id="PS50102">
    <property type="entry name" value="RRM"/>
    <property type="match status" value="1"/>
</dbReference>
<feature type="non-terminal residue" evidence="4">
    <location>
        <position position="388"/>
    </location>
</feature>